<accession>A0ABP2DS78</accession>
<evidence type="ECO:0000313" key="3">
    <source>
        <dbReference type="Proteomes" id="UP000006237"/>
    </source>
</evidence>
<name>A0ABP2DS78_9CORY</name>
<feature type="region of interest" description="Disordered" evidence="1">
    <location>
        <begin position="276"/>
        <end position="305"/>
    </location>
</feature>
<reference evidence="2 3" key="1">
    <citation type="submission" date="2009-01" db="EMBL/GenBank/DDBJ databases">
        <authorList>
            <person name="Qin X."/>
            <person name="Bachman B."/>
            <person name="Battles P."/>
            <person name="Bell A."/>
            <person name="Bess C."/>
            <person name="Bickham C."/>
            <person name="Chaboub L."/>
            <person name="Chen D."/>
            <person name="Coyle M."/>
            <person name="Deiros D.R."/>
            <person name="Dinh H."/>
            <person name="Forbes L."/>
            <person name="Fowler G."/>
            <person name="Francisco L."/>
            <person name="Fu Q."/>
            <person name="Gubbala S."/>
            <person name="Hale W."/>
            <person name="Han Y."/>
            <person name="Hemphill L."/>
            <person name="Highlander S.K."/>
            <person name="Hirani K."/>
            <person name="Hogues M."/>
            <person name="Jackson L."/>
            <person name="Jakkamsetti A."/>
            <person name="Javaid M."/>
            <person name="Jiang H."/>
            <person name="Korchina V."/>
            <person name="Kovar C."/>
            <person name="Lara F."/>
            <person name="Lee S."/>
            <person name="Mata R."/>
            <person name="Mathew T."/>
            <person name="Moen C."/>
            <person name="Morales K."/>
            <person name="Munidasa M."/>
            <person name="Nazareth L."/>
            <person name="Ngo R."/>
            <person name="Nguyen L."/>
            <person name="Okwuonu G."/>
            <person name="Ongeri F."/>
            <person name="Patil S."/>
            <person name="Petrosino J."/>
            <person name="Pham C."/>
            <person name="Pham P."/>
            <person name="Pu L.-L."/>
            <person name="Puazo M."/>
            <person name="Raj R."/>
            <person name="Reid J."/>
            <person name="Rouhana J."/>
            <person name="Saada N."/>
            <person name="Shang Y."/>
            <person name="Simmons D."/>
            <person name="Thornton R."/>
            <person name="Warren J."/>
            <person name="Weissenberger G."/>
            <person name="Zhang J."/>
            <person name="Zhang L."/>
            <person name="Zhou C."/>
            <person name="Zhu D."/>
            <person name="Muzny D."/>
            <person name="Worley K."/>
            <person name="Gibbs R."/>
        </authorList>
    </citation>
    <scope>NUCLEOTIDE SEQUENCE [LARGE SCALE GENOMIC DNA]</scope>
    <source>
        <strain evidence="2 3">ATCC 51866</strain>
    </source>
</reference>
<sequence length="305" mass="33142">MSSSSSGTQKVLKRTGFRIAVAAATSLSVIAGVTVAPHSPVVTVADAAEPPLALNRPASFKDQETWGFYARALERSGTVVAIPQGRYALPIDYNFEMPEVYNGNASLGTFSKDWKLWDKASQPLTETFGPRTAYGTAGAPKWGSIEPARKNAARKLLDMYLDDYVNEDFSAANRKLVALQILLGSGDNGKKKLVDWAFPGRTGRDEFQQWTGYSLSTQDEAGRDVVNFQHVKDVEVPAGAPELEVVVPQGFKKKGHAQNTPARVLVIDLESVLKKATEGPSIKDDDHDGLTNEEEEKLGTDPHNP</sequence>
<keyword evidence="3" id="KW-1185">Reference proteome</keyword>
<protein>
    <recommendedName>
        <fullName evidence="4">Tat pathway signal sequence domain protein</fullName>
    </recommendedName>
</protein>
<organism evidence="2 3">
    <name type="scientific">Corynebacterium glucuronolyticum ATCC 51866</name>
    <dbReference type="NCBI Taxonomy" id="548478"/>
    <lineage>
        <taxon>Bacteria</taxon>
        <taxon>Bacillati</taxon>
        <taxon>Actinomycetota</taxon>
        <taxon>Actinomycetes</taxon>
        <taxon>Mycobacteriales</taxon>
        <taxon>Corynebacteriaceae</taxon>
        <taxon>Corynebacterium</taxon>
    </lineage>
</organism>
<dbReference type="EMBL" id="ACHF01000067">
    <property type="protein sequence ID" value="EEI62833.1"/>
    <property type="molecule type" value="Genomic_DNA"/>
</dbReference>
<feature type="compositionally biased region" description="Basic and acidic residues" evidence="1">
    <location>
        <begin position="276"/>
        <end position="290"/>
    </location>
</feature>
<feature type="non-terminal residue" evidence="2">
    <location>
        <position position="305"/>
    </location>
</feature>
<comment type="caution">
    <text evidence="2">The sequence shown here is derived from an EMBL/GenBank/DDBJ whole genome shotgun (WGS) entry which is preliminary data.</text>
</comment>
<evidence type="ECO:0000313" key="2">
    <source>
        <dbReference type="EMBL" id="EEI62833.1"/>
    </source>
</evidence>
<dbReference type="Proteomes" id="UP000006237">
    <property type="component" value="Unassembled WGS sequence"/>
</dbReference>
<dbReference type="RefSeq" id="WP_005396070.1">
    <property type="nucleotide sequence ID" value="NZ_GG667038.1"/>
</dbReference>
<evidence type="ECO:0000256" key="1">
    <source>
        <dbReference type="SAM" id="MobiDB-lite"/>
    </source>
</evidence>
<gene>
    <name evidence="2" type="ORF">HMPREF0293_1982</name>
</gene>
<evidence type="ECO:0008006" key="4">
    <source>
        <dbReference type="Google" id="ProtNLM"/>
    </source>
</evidence>
<proteinExistence type="predicted"/>